<evidence type="ECO:0000313" key="1">
    <source>
        <dbReference type="EMBL" id="GJT74491.1"/>
    </source>
</evidence>
<reference evidence="1" key="2">
    <citation type="submission" date="2022-01" db="EMBL/GenBank/DDBJ databases">
        <authorList>
            <person name="Yamashiro T."/>
            <person name="Shiraishi A."/>
            <person name="Satake H."/>
            <person name="Nakayama K."/>
        </authorList>
    </citation>
    <scope>NUCLEOTIDE SEQUENCE</scope>
</reference>
<keyword evidence="2" id="KW-1185">Reference proteome</keyword>
<dbReference type="CDD" id="cd09272">
    <property type="entry name" value="RNase_HI_RT_Ty1"/>
    <property type="match status" value="1"/>
</dbReference>
<organism evidence="1 2">
    <name type="scientific">Tanacetum coccineum</name>
    <dbReference type="NCBI Taxonomy" id="301880"/>
    <lineage>
        <taxon>Eukaryota</taxon>
        <taxon>Viridiplantae</taxon>
        <taxon>Streptophyta</taxon>
        <taxon>Embryophyta</taxon>
        <taxon>Tracheophyta</taxon>
        <taxon>Spermatophyta</taxon>
        <taxon>Magnoliopsida</taxon>
        <taxon>eudicotyledons</taxon>
        <taxon>Gunneridae</taxon>
        <taxon>Pentapetalae</taxon>
        <taxon>asterids</taxon>
        <taxon>campanulids</taxon>
        <taxon>Asterales</taxon>
        <taxon>Asteraceae</taxon>
        <taxon>Asteroideae</taxon>
        <taxon>Anthemideae</taxon>
        <taxon>Anthemidinae</taxon>
        <taxon>Tanacetum</taxon>
    </lineage>
</organism>
<sequence length="279" mass="31637">MMVGCTQDILRQRDFLDRFIEVSWIIPTLVVIESKILYEFPRFLSAFVTKLTTGRIIDGVPCGKIDMVIKDLELEPKFGSSSQWEKLSNETGSEILPGGQGSCGEYSYGKKPMPNNGRVIGCLMYAMTYTRPDIIFAVGKSSSYTSNPSTHHWQAIQKVLKYLKKTIYYSLTYIDYPSVLEGYTGASWISNTKDNSSTSGWVFLLGGSAISWASKKKTCITSSIMEYEFVALASNGKEAEWSMNKEEPPIGMLRFFHFKELWTFGSYNIYELDMDTWLV</sequence>
<reference evidence="1" key="1">
    <citation type="journal article" date="2022" name="Int. J. Mol. Sci.">
        <title>Draft Genome of Tanacetum Coccineum: Genomic Comparison of Closely Related Tanacetum-Family Plants.</title>
        <authorList>
            <person name="Yamashiro T."/>
            <person name="Shiraishi A."/>
            <person name="Nakayama K."/>
            <person name="Satake H."/>
        </authorList>
    </citation>
    <scope>NUCLEOTIDE SEQUENCE</scope>
</reference>
<accession>A0ABQ5GFJ4</accession>
<protein>
    <submittedName>
        <fullName evidence="1">Uncharacterized protein</fullName>
    </submittedName>
</protein>
<dbReference type="EMBL" id="BQNB010018445">
    <property type="protein sequence ID" value="GJT74491.1"/>
    <property type="molecule type" value="Genomic_DNA"/>
</dbReference>
<evidence type="ECO:0000313" key="2">
    <source>
        <dbReference type="Proteomes" id="UP001151760"/>
    </source>
</evidence>
<dbReference type="PANTHER" id="PTHR11439">
    <property type="entry name" value="GAG-POL-RELATED RETROTRANSPOSON"/>
    <property type="match status" value="1"/>
</dbReference>
<proteinExistence type="predicted"/>
<dbReference type="Proteomes" id="UP001151760">
    <property type="component" value="Unassembled WGS sequence"/>
</dbReference>
<comment type="caution">
    <text evidence="1">The sequence shown here is derived from an EMBL/GenBank/DDBJ whole genome shotgun (WGS) entry which is preliminary data.</text>
</comment>
<gene>
    <name evidence="1" type="ORF">Tco_1041216</name>
</gene>
<dbReference type="PANTHER" id="PTHR11439:SF521">
    <property type="entry name" value="RNA-DIRECTED DNA POLYMERASE"/>
    <property type="match status" value="1"/>
</dbReference>
<name>A0ABQ5GFJ4_9ASTR</name>